<feature type="transmembrane region" description="Helical" evidence="6">
    <location>
        <begin position="348"/>
        <end position="370"/>
    </location>
</feature>
<keyword evidence="2 6" id="KW-0812">Transmembrane</keyword>
<dbReference type="Proteomes" id="UP000294555">
    <property type="component" value="Unassembled WGS sequence"/>
</dbReference>
<evidence type="ECO:0000259" key="7">
    <source>
        <dbReference type="PROSITE" id="PS50850"/>
    </source>
</evidence>
<comment type="similarity">
    <text evidence="5">Belongs to the major facilitator superfamily. Phthalate permease family.</text>
</comment>
<proteinExistence type="inferred from homology"/>
<dbReference type="Pfam" id="PF07690">
    <property type="entry name" value="MFS_1"/>
    <property type="match status" value="1"/>
</dbReference>
<evidence type="ECO:0000313" key="9">
    <source>
        <dbReference type="Proteomes" id="UP000294555"/>
    </source>
</evidence>
<feature type="transmembrane region" description="Helical" evidence="6">
    <location>
        <begin position="292"/>
        <end position="312"/>
    </location>
</feature>
<dbReference type="AlphaFoldDB" id="A0A4R1NLG1"/>
<keyword evidence="4 6" id="KW-0472">Membrane</keyword>
<dbReference type="Gene3D" id="1.20.1250.20">
    <property type="entry name" value="MFS general substrate transporter like domains"/>
    <property type="match status" value="1"/>
</dbReference>
<dbReference type="RefSeq" id="WP_132924412.1">
    <property type="nucleotide sequence ID" value="NZ_SJOI01000001.1"/>
</dbReference>
<evidence type="ECO:0000256" key="6">
    <source>
        <dbReference type="SAM" id="Phobius"/>
    </source>
</evidence>
<feature type="transmembrane region" description="Helical" evidence="6">
    <location>
        <begin position="156"/>
        <end position="177"/>
    </location>
</feature>
<protein>
    <submittedName>
        <fullName evidence="8">ACS family hexuronate transporter-like MFS transporter</fullName>
    </submittedName>
</protein>
<dbReference type="GO" id="GO:0016020">
    <property type="term" value="C:membrane"/>
    <property type="evidence" value="ECO:0007669"/>
    <property type="project" value="UniProtKB-SubCell"/>
</dbReference>
<comment type="caution">
    <text evidence="8">The sequence shown here is derived from an EMBL/GenBank/DDBJ whole genome shotgun (WGS) entry which is preliminary data.</text>
</comment>
<reference evidence="8 9" key="1">
    <citation type="submission" date="2019-02" db="EMBL/GenBank/DDBJ databases">
        <title>Investigation of anaerobic lignin degradation for improved lignocellulosic biofuels.</title>
        <authorList>
            <person name="Deangelis K."/>
        </authorList>
    </citation>
    <scope>NUCLEOTIDE SEQUENCE [LARGE SCALE GENOMIC DNA]</scope>
    <source>
        <strain evidence="8 9">159R</strain>
    </source>
</reference>
<dbReference type="InterPro" id="IPR036259">
    <property type="entry name" value="MFS_trans_sf"/>
</dbReference>
<feature type="transmembrane region" description="Helical" evidence="6">
    <location>
        <begin position="252"/>
        <end position="272"/>
    </location>
</feature>
<evidence type="ECO:0000256" key="4">
    <source>
        <dbReference type="ARBA" id="ARBA00023136"/>
    </source>
</evidence>
<name>A0A4R1NLG1_9GAMM</name>
<comment type="subcellular location">
    <subcellularLocation>
        <location evidence="1">Membrane</location>
        <topology evidence="1">Multi-pass membrane protein</topology>
    </subcellularLocation>
</comment>
<dbReference type="GO" id="GO:0015134">
    <property type="term" value="F:hexuronate transmembrane transporter activity"/>
    <property type="evidence" value="ECO:0007669"/>
    <property type="project" value="TreeGrafter"/>
</dbReference>
<dbReference type="PANTHER" id="PTHR11662">
    <property type="entry name" value="SOLUTE CARRIER FAMILY 17"/>
    <property type="match status" value="1"/>
</dbReference>
<keyword evidence="3 6" id="KW-1133">Transmembrane helix</keyword>
<feature type="transmembrane region" description="Helical" evidence="6">
    <location>
        <begin position="324"/>
        <end position="342"/>
    </location>
</feature>
<evidence type="ECO:0000256" key="3">
    <source>
        <dbReference type="ARBA" id="ARBA00022989"/>
    </source>
</evidence>
<feature type="transmembrane region" description="Helical" evidence="6">
    <location>
        <begin position="419"/>
        <end position="439"/>
    </location>
</feature>
<dbReference type="InterPro" id="IPR050382">
    <property type="entry name" value="MFS_Na/Anion_cotransporter"/>
</dbReference>
<feature type="transmembrane region" description="Helical" evidence="6">
    <location>
        <begin position="183"/>
        <end position="199"/>
    </location>
</feature>
<evidence type="ECO:0000256" key="2">
    <source>
        <dbReference type="ARBA" id="ARBA00022692"/>
    </source>
</evidence>
<dbReference type="PROSITE" id="PS50850">
    <property type="entry name" value="MFS"/>
    <property type="match status" value="1"/>
</dbReference>
<dbReference type="CDD" id="cd17319">
    <property type="entry name" value="MFS_ExuT_GudP_like"/>
    <property type="match status" value="1"/>
</dbReference>
<sequence>MSRTNYRWVICALLFFGTTINYLDRQVLSLLEPALAKEFSWSNSDYANIAAVFQFTYAIGMLFAGRFVDFTGSKVGYAWVLGIWSLGAVLHAFVAQIGGGISAMLSSLSISVPITIAGFMFARLVLGLGESGNFPCAIKAVAEWFPKKERSFATGIFNSGANVGAILAPLVVPWLAVQWGWESTFAIVGVIGFVCLFFWKRLFDLPLKLFTKGKLNQAEYDYISEDVDSKQNREQEHEKISWFSLLAYRQTWAFAIGKFLTDGVWWFFMFWLPAYLTAQYKMTGTQMMLPIATIYCMTMVGSIGGGWLPAMFMKKGLNPYVARMRAMLFIAIFPLSALLAQPLGHAGFWMPVILIGIAASAHQAWSANLFTTVSDMFPNKAVASVIGIGGMAGGFGGVAVTKVAGALFDHYQALGEINVGYGIMFMFCGLAYLIAWALMKTLVPRFKVIEFG</sequence>
<evidence type="ECO:0000256" key="5">
    <source>
        <dbReference type="ARBA" id="ARBA00038514"/>
    </source>
</evidence>
<dbReference type="OrthoDB" id="9781156at2"/>
<dbReference type="InterPro" id="IPR011701">
    <property type="entry name" value="MFS"/>
</dbReference>
<keyword evidence="9" id="KW-1185">Reference proteome</keyword>
<dbReference type="InterPro" id="IPR020846">
    <property type="entry name" value="MFS_dom"/>
</dbReference>
<feature type="transmembrane region" description="Helical" evidence="6">
    <location>
        <begin position="49"/>
        <end position="68"/>
    </location>
</feature>
<dbReference type="SUPFAM" id="SSF103473">
    <property type="entry name" value="MFS general substrate transporter"/>
    <property type="match status" value="1"/>
</dbReference>
<dbReference type="EMBL" id="SJOI01000001">
    <property type="protein sequence ID" value="TCL05636.1"/>
    <property type="molecule type" value="Genomic_DNA"/>
</dbReference>
<gene>
    <name evidence="8" type="ORF">EZJ58_3832</name>
</gene>
<feature type="transmembrane region" description="Helical" evidence="6">
    <location>
        <begin position="382"/>
        <end position="407"/>
    </location>
</feature>
<feature type="transmembrane region" description="Helical" evidence="6">
    <location>
        <begin position="75"/>
        <end position="95"/>
    </location>
</feature>
<evidence type="ECO:0000256" key="1">
    <source>
        <dbReference type="ARBA" id="ARBA00004141"/>
    </source>
</evidence>
<dbReference type="PANTHER" id="PTHR11662:SF285">
    <property type="entry name" value="HEXURONATE TRANSPORTER"/>
    <property type="match status" value="1"/>
</dbReference>
<evidence type="ECO:0000313" key="8">
    <source>
        <dbReference type="EMBL" id="TCL05636.1"/>
    </source>
</evidence>
<organism evidence="8 9">
    <name type="scientific">Sodalis ligni</name>
    <dbReference type="NCBI Taxonomy" id="2697027"/>
    <lineage>
        <taxon>Bacteria</taxon>
        <taxon>Pseudomonadati</taxon>
        <taxon>Pseudomonadota</taxon>
        <taxon>Gammaproteobacteria</taxon>
        <taxon>Enterobacterales</taxon>
        <taxon>Bruguierivoracaceae</taxon>
        <taxon>Sodalis</taxon>
    </lineage>
</organism>
<feature type="domain" description="Major facilitator superfamily (MFS) profile" evidence="7">
    <location>
        <begin position="10"/>
        <end position="447"/>
    </location>
</feature>
<accession>A0A4R1NLG1</accession>